<dbReference type="InterPro" id="IPR016024">
    <property type="entry name" value="ARM-type_fold"/>
</dbReference>
<dbReference type="SUPFAM" id="SSF48371">
    <property type="entry name" value="ARM repeat"/>
    <property type="match status" value="1"/>
</dbReference>
<accession>A0A099UIX7</accession>
<dbReference type="STRING" id="76936.BN2458_PEG0032"/>
<evidence type="ECO:0000313" key="3">
    <source>
        <dbReference type="Proteomes" id="UP000029925"/>
    </source>
</evidence>
<evidence type="ECO:0000313" key="4">
    <source>
        <dbReference type="Proteomes" id="UP000064525"/>
    </source>
</evidence>
<evidence type="ECO:0000313" key="2">
    <source>
        <dbReference type="EMBL" id="TLD78316.1"/>
    </source>
</evidence>
<dbReference type="KEGG" id="hty:BN2458_PEG0032"/>
<gene>
    <name evidence="1" type="ORF">BN2458_PEG0032</name>
    <name evidence="2" type="ORF">LS75_006840</name>
</gene>
<dbReference type="RefSeq" id="WP_034342483.1">
    <property type="nucleotide sequence ID" value="NZ_CAOMNX010000007.1"/>
</dbReference>
<keyword evidence="3" id="KW-1185">Reference proteome</keyword>
<dbReference type="GeneID" id="78150416"/>
<dbReference type="EMBL" id="JRPF02000007">
    <property type="protein sequence ID" value="TLD78316.1"/>
    <property type="molecule type" value="Genomic_DNA"/>
</dbReference>
<proteinExistence type="predicted"/>
<dbReference type="Gene3D" id="1.25.40.290">
    <property type="entry name" value="ARM repeat domains"/>
    <property type="match status" value="1"/>
</dbReference>
<protein>
    <submittedName>
        <fullName evidence="2">DNA alkylation repair protein</fullName>
    </submittedName>
</protein>
<dbReference type="AlphaFoldDB" id="A0A099UIX7"/>
<name>A0A099UIX7_9HELI</name>
<organism evidence="1 4">
    <name type="scientific">Helicobacter typhlonius</name>
    <dbReference type="NCBI Taxonomy" id="76936"/>
    <lineage>
        <taxon>Bacteria</taxon>
        <taxon>Pseudomonadati</taxon>
        <taxon>Campylobacterota</taxon>
        <taxon>Epsilonproteobacteria</taxon>
        <taxon>Campylobacterales</taxon>
        <taxon>Helicobacteraceae</taxon>
        <taxon>Helicobacter</taxon>
    </lineage>
</organism>
<evidence type="ECO:0000313" key="1">
    <source>
        <dbReference type="EMBL" id="CUU38919.1"/>
    </source>
</evidence>
<dbReference type="EMBL" id="LN907858">
    <property type="protein sequence ID" value="CUU38919.1"/>
    <property type="molecule type" value="Genomic_DNA"/>
</dbReference>
<dbReference type="PATRIC" id="fig|76936.10.peg.31"/>
<dbReference type="Pfam" id="PF08713">
    <property type="entry name" value="DNA_alkylation"/>
    <property type="match status" value="1"/>
</dbReference>
<reference evidence="1" key="2">
    <citation type="submission" date="2015-11" db="EMBL/GenBank/DDBJ databases">
        <authorList>
            <person name="Zhang Y."/>
            <person name="Guo Z."/>
        </authorList>
    </citation>
    <scope>NUCLEOTIDE SEQUENCE</scope>
    <source>
        <strain evidence="1">1</strain>
    </source>
</reference>
<reference evidence="2 3" key="1">
    <citation type="journal article" date="2014" name="Genome Announc.">
        <title>Draft genome sequences of eight enterohepatic helicobacter species isolated from both laboratory and wild rodents.</title>
        <authorList>
            <person name="Sheh A."/>
            <person name="Shen Z."/>
            <person name="Fox J.G."/>
        </authorList>
    </citation>
    <scope>NUCLEOTIDE SEQUENCE [LARGE SCALE GENOMIC DNA]</scope>
    <source>
        <strain evidence="2 3">MIT 98-6810</strain>
    </source>
</reference>
<reference evidence="4" key="3">
    <citation type="submission" date="2015-11" db="EMBL/GenBank/DDBJ databases">
        <authorList>
            <person name="Anvar S.Y."/>
        </authorList>
    </citation>
    <scope>NUCLEOTIDE SEQUENCE [LARGE SCALE GENOMIC DNA]</scope>
</reference>
<sequence length="252" mass="29666">MKHKDHYNDAYIVELSQKILSVMPQFEAQKFCAMLRGNLEDKELFARLDCIVDAMVKTMGSDYTQNIQSFFHLLGEELEKAEGMFSFGYWLFPISRYVERYGNTNWQVSLNFIKELTKRFTGEYAIRPILREHPKEVMDELILWSKDSNVHIRRLASEGVRIHLPWSPKLLVALDEFEKYAMILTNLKDDTQKFVQKSVGNNLNDLYKEAPLKAQTLIAQWRQSGASKACEWIIKHGERNQNKNQQKRKREK</sequence>
<dbReference type="InterPro" id="IPR014825">
    <property type="entry name" value="DNA_alkylation"/>
</dbReference>
<dbReference type="OrthoDB" id="9797162at2"/>
<dbReference type="Proteomes" id="UP000029925">
    <property type="component" value="Unassembled WGS sequence"/>
</dbReference>
<dbReference type="Proteomes" id="UP000064525">
    <property type="component" value="Chromosome I"/>
</dbReference>